<dbReference type="Gene3D" id="1.50.10.20">
    <property type="match status" value="1"/>
</dbReference>
<feature type="domain" description="Secretion system C-terminal sorting" evidence="1">
    <location>
        <begin position="416"/>
        <end position="483"/>
    </location>
</feature>
<dbReference type="InterPro" id="IPR008928">
    <property type="entry name" value="6-hairpin_glycosidase_sf"/>
</dbReference>
<name>A0ABS3TCQ6_9BACT</name>
<proteinExistence type="predicted"/>
<dbReference type="Pfam" id="PF18962">
    <property type="entry name" value="Por_Secre_tail"/>
    <property type="match status" value="1"/>
</dbReference>
<accession>A0ABS3TCQ6</accession>
<reference evidence="2 3" key="1">
    <citation type="submission" date="2021-03" db="EMBL/GenBank/DDBJ databases">
        <authorList>
            <person name="Kim M.K."/>
        </authorList>
    </citation>
    <scope>NUCLEOTIDE SEQUENCE [LARGE SCALE GENOMIC DNA]</scope>
    <source>
        <strain evidence="2 3">BT507</strain>
    </source>
</reference>
<comment type="caution">
    <text evidence="2">The sequence shown here is derived from an EMBL/GenBank/DDBJ whole genome shotgun (WGS) entry which is preliminary data.</text>
</comment>
<organism evidence="2 3">
    <name type="scientific">Hymenobacter defluvii</name>
    <dbReference type="NCBI Taxonomy" id="2054411"/>
    <lineage>
        <taxon>Bacteria</taxon>
        <taxon>Pseudomonadati</taxon>
        <taxon>Bacteroidota</taxon>
        <taxon>Cytophagia</taxon>
        <taxon>Cytophagales</taxon>
        <taxon>Hymenobacteraceae</taxon>
        <taxon>Hymenobacter</taxon>
    </lineage>
</organism>
<sequence>MLNFSAVLSGKQRIGLLLTACYLLLAPTAFGQNKYQVEGEAILDKLNAKFYNASKQLYVEQIDANENILVERGGASYVWPASHMLRALRYGSLVNPAKYTARLKSYAYALDQYQQHGKYASDIVPGADPLYDDNAIIGLALMDAYQQVLPTESGLYDRSLIGLNYCLNARDANWGVPQKEAELGWGKFYSQATILPALHCALIAKNSSDPTYLTIAKRYYDLINDVNRKLRDGSTNLLNQYSFYSNGSWSLVGHGENGAGYRAYQTTPNIQLALKLYQLTGNIRYLDDARVMADACLKQWYTPGKGVSEISFWGGSDIVEMLVDFYDVDHNPKWLAAAQNIVDYLIEYGRDQLGYYPGSYSDADGTWNLDRRYITPASIQMMGQACAAAAILRVAQATTTPLATARRETSTDELRVYPNPATDYLTLQGTHNLAGGKITVVNSLGQTVMLVDSYAKRLDVSALAPGVYTLCWLKGEQRLTTRFVKQVK</sequence>
<dbReference type="PANTHER" id="PTHR47791:SF4">
    <property type="entry name" value="(PUTATIVE SECRETED PROTEIN)-RELATED"/>
    <property type="match status" value="1"/>
</dbReference>
<protein>
    <submittedName>
        <fullName evidence="2">T9SS type A sorting domain-containing protein</fullName>
    </submittedName>
</protein>
<dbReference type="InterPro" id="IPR026444">
    <property type="entry name" value="Secre_tail"/>
</dbReference>
<dbReference type="NCBIfam" id="TIGR04183">
    <property type="entry name" value="Por_Secre_tail"/>
    <property type="match status" value="1"/>
</dbReference>
<dbReference type="InterPro" id="IPR053169">
    <property type="entry name" value="MUG_Protein"/>
</dbReference>
<evidence type="ECO:0000259" key="1">
    <source>
        <dbReference type="Pfam" id="PF18962"/>
    </source>
</evidence>
<dbReference type="EMBL" id="JAGETX010000003">
    <property type="protein sequence ID" value="MBO3270419.1"/>
    <property type="molecule type" value="Genomic_DNA"/>
</dbReference>
<dbReference type="SUPFAM" id="SSF48208">
    <property type="entry name" value="Six-hairpin glycosidases"/>
    <property type="match status" value="1"/>
</dbReference>
<dbReference type="RefSeq" id="WP_208306980.1">
    <property type="nucleotide sequence ID" value="NZ_JAGETX010000003.1"/>
</dbReference>
<evidence type="ECO:0000313" key="2">
    <source>
        <dbReference type="EMBL" id="MBO3270419.1"/>
    </source>
</evidence>
<dbReference type="PANTHER" id="PTHR47791">
    <property type="entry name" value="MEIOTICALLY UP-REGULATED GENE 191 PROTEIN"/>
    <property type="match status" value="1"/>
</dbReference>
<evidence type="ECO:0000313" key="3">
    <source>
        <dbReference type="Proteomes" id="UP000670527"/>
    </source>
</evidence>
<dbReference type="Proteomes" id="UP000670527">
    <property type="component" value="Unassembled WGS sequence"/>
</dbReference>
<gene>
    <name evidence="2" type="ORF">J4D97_07150</name>
</gene>
<keyword evidence="3" id="KW-1185">Reference proteome</keyword>